<name>A0A1B7MN80_9AGAM</name>
<reference evidence="6 7" key="1">
    <citation type="submission" date="2016-06" db="EMBL/GenBank/DDBJ databases">
        <title>Comparative genomics of the ectomycorrhizal sister species Rhizopogon vinicolor and Rhizopogon vesiculosus (Basidiomycota: Boletales) reveals a divergence of the mating type B locus.</title>
        <authorList>
            <consortium name="DOE Joint Genome Institute"/>
            <person name="Mujic A.B."/>
            <person name="Kuo A."/>
            <person name="Tritt A."/>
            <person name="Lipzen A."/>
            <person name="Chen C."/>
            <person name="Johnson J."/>
            <person name="Sharma A."/>
            <person name="Barry K."/>
            <person name="Grigoriev I.V."/>
            <person name="Spatafora J.W."/>
        </authorList>
    </citation>
    <scope>NUCLEOTIDE SEQUENCE [LARGE SCALE GENOMIC DNA]</scope>
    <source>
        <strain evidence="6 7">AM-OR11-026</strain>
    </source>
</reference>
<dbReference type="GO" id="GO:0007076">
    <property type="term" value="P:mitotic chromosome condensation"/>
    <property type="evidence" value="ECO:0007669"/>
    <property type="project" value="TreeGrafter"/>
</dbReference>
<dbReference type="Gene3D" id="1.20.1060.20">
    <property type="match status" value="1"/>
</dbReference>
<feature type="domain" description="SMC hinge" evidence="5">
    <location>
        <begin position="55"/>
        <end position="122"/>
    </location>
</feature>
<evidence type="ECO:0000256" key="2">
    <source>
        <dbReference type="ARBA" id="ARBA00022840"/>
    </source>
</evidence>
<dbReference type="InterPro" id="IPR010935">
    <property type="entry name" value="SMC_hinge"/>
</dbReference>
<dbReference type="InParanoid" id="A0A1B7MN80"/>
<evidence type="ECO:0000313" key="6">
    <source>
        <dbReference type="EMBL" id="OAX34047.1"/>
    </source>
</evidence>
<accession>A0A1B7MN80</accession>
<dbReference type="PANTHER" id="PTHR18937:SF172">
    <property type="entry name" value="STRUCTURAL MAINTENANCE OF CHROMOSOMES PROTEIN"/>
    <property type="match status" value="1"/>
</dbReference>
<dbReference type="SUPFAM" id="SSF75553">
    <property type="entry name" value="Smc hinge domain"/>
    <property type="match status" value="1"/>
</dbReference>
<keyword evidence="2" id="KW-0067">ATP-binding</keyword>
<dbReference type="OrthoDB" id="2684528at2759"/>
<dbReference type="Proteomes" id="UP000092154">
    <property type="component" value="Unassembled WGS sequence"/>
</dbReference>
<evidence type="ECO:0000256" key="3">
    <source>
        <dbReference type="ARBA" id="ARBA00023242"/>
    </source>
</evidence>
<keyword evidence="7" id="KW-1185">Reference proteome</keyword>
<organism evidence="6 7">
    <name type="scientific">Rhizopogon vinicolor AM-OR11-026</name>
    <dbReference type="NCBI Taxonomy" id="1314800"/>
    <lineage>
        <taxon>Eukaryota</taxon>
        <taxon>Fungi</taxon>
        <taxon>Dikarya</taxon>
        <taxon>Basidiomycota</taxon>
        <taxon>Agaricomycotina</taxon>
        <taxon>Agaricomycetes</taxon>
        <taxon>Agaricomycetidae</taxon>
        <taxon>Boletales</taxon>
        <taxon>Suillineae</taxon>
        <taxon>Rhizopogonaceae</taxon>
        <taxon>Rhizopogon</taxon>
    </lineage>
</organism>
<dbReference type="STRING" id="1314800.A0A1B7MN80"/>
<keyword evidence="3" id="KW-0539">Nucleus</keyword>
<dbReference type="GO" id="GO:0005524">
    <property type="term" value="F:ATP binding"/>
    <property type="evidence" value="ECO:0007669"/>
    <property type="project" value="UniProtKB-KW"/>
</dbReference>
<keyword evidence="4" id="KW-0175">Coiled coil</keyword>
<evidence type="ECO:0000313" key="7">
    <source>
        <dbReference type="Proteomes" id="UP000092154"/>
    </source>
</evidence>
<keyword evidence="1" id="KW-0547">Nucleotide-binding</keyword>
<feature type="coiled-coil region" evidence="4">
    <location>
        <begin position="10"/>
        <end position="37"/>
    </location>
</feature>
<dbReference type="EMBL" id="KV448667">
    <property type="protein sequence ID" value="OAX34047.1"/>
    <property type="molecule type" value="Genomic_DNA"/>
</dbReference>
<sequence>MGKPQQIIPLRTTRASVQELRNKAGSLRQRADVARASQAPSTLQNKTLDSLTKLNALDYTVVDTVTQGQACIEFVRTQNIGRASSMVLEKLHTDKLYEHVVTPEGPRLFDLIKRKDPRSALAFYFCRRQPGLSKQYCICGFKALARCYACRVTDCEINSKLQAEAVNTRDSEQAARTMEAAQQQLRDLEGEKWKKRLSDLDKRVQDFKYLHCICPTLDHTLNDPQGASQAQR</sequence>
<dbReference type="GO" id="GO:0000796">
    <property type="term" value="C:condensin complex"/>
    <property type="evidence" value="ECO:0007669"/>
    <property type="project" value="TreeGrafter"/>
</dbReference>
<gene>
    <name evidence="6" type="ORF">K503DRAFT_786053</name>
</gene>
<proteinExistence type="predicted"/>
<evidence type="ECO:0000256" key="1">
    <source>
        <dbReference type="ARBA" id="ARBA00022741"/>
    </source>
</evidence>
<dbReference type="PANTHER" id="PTHR18937">
    <property type="entry name" value="STRUCTURAL MAINTENANCE OF CHROMOSOMES SMC FAMILY MEMBER"/>
    <property type="match status" value="1"/>
</dbReference>
<protein>
    <recommendedName>
        <fullName evidence="5">SMC hinge domain-containing protein</fullName>
    </recommendedName>
</protein>
<evidence type="ECO:0000259" key="5">
    <source>
        <dbReference type="Pfam" id="PF06470"/>
    </source>
</evidence>
<dbReference type="Pfam" id="PF06470">
    <property type="entry name" value="SMC_hinge"/>
    <property type="match status" value="1"/>
</dbReference>
<evidence type="ECO:0000256" key="4">
    <source>
        <dbReference type="SAM" id="Coils"/>
    </source>
</evidence>
<dbReference type="InterPro" id="IPR036277">
    <property type="entry name" value="SMC_hinge_sf"/>
</dbReference>
<dbReference type="AlphaFoldDB" id="A0A1B7MN80"/>